<comment type="caution">
    <text evidence="1">The sequence shown here is derived from an EMBL/GenBank/DDBJ whole genome shotgun (WGS) entry which is preliminary data.</text>
</comment>
<protein>
    <submittedName>
        <fullName evidence="1">Uncharacterized protein</fullName>
    </submittedName>
</protein>
<sequence>MPMCQLVCHTWPIDTPVCQNCRVYRINSKGVTRSCE</sequence>
<evidence type="ECO:0000313" key="2">
    <source>
        <dbReference type="Proteomes" id="UP000032142"/>
    </source>
</evidence>
<dbReference type="EMBL" id="JRRC01333162">
    <property type="protein sequence ID" value="KHG03189.1"/>
    <property type="molecule type" value="Genomic_DNA"/>
</dbReference>
<accession>A0A0B0MUM1</accession>
<reference evidence="2" key="1">
    <citation type="submission" date="2014-09" db="EMBL/GenBank/DDBJ databases">
        <authorList>
            <person name="Mudge J."/>
            <person name="Ramaraj T."/>
            <person name="Lindquist I.E."/>
            <person name="Bharti A.K."/>
            <person name="Sundararajan A."/>
            <person name="Cameron C.T."/>
            <person name="Woodward J.E."/>
            <person name="May G.D."/>
            <person name="Brubaker C."/>
            <person name="Broadhvest J."/>
            <person name="Wilkins T.A."/>
        </authorList>
    </citation>
    <scope>NUCLEOTIDE SEQUENCE</scope>
    <source>
        <strain evidence="2">cv. AKA8401</strain>
    </source>
</reference>
<proteinExistence type="predicted"/>
<dbReference type="Proteomes" id="UP000032142">
    <property type="component" value="Unassembled WGS sequence"/>
</dbReference>
<dbReference type="AlphaFoldDB" id="A0A0B0MUM1"/>
<name>A0A0B0MUM1_GOSAR</name>
<keyword evidence="2" id="KW-1185">Reference proteome</keyword>
<evidence type="ECO:0000313" key="1">
    <source>
        <dbReference type="EMBL" id="KHG03189.1"/>
    </source>
</evidence>
<organism evidence="1 2">
    <name type="scientific">Gossypium arboreum</name>
    <name type="common">Tree cotton</name>
    <name type="synonym">Gossypium nanking</name>
    <dbReference type="NCBI Taxonomy" id="29729"/>
    <lineage>
        <taxon>Eukaryota</taxon>
        <taxon>Viridiplantae</taxon>
        <taxon>Streptophyta</taxon>
        <taxon>Embryophyta</taxon>
        <taxon>Tracheophyta</taxon>
        <taxon>Spermatophyta</taxon>
        <taxon>Magnoliopsida</taxon>
        <taxon>eudicotyledons</taxon>
        <taxon>Gunneridae</taxon>
        <taxon>Pentapetalae</taxon>
        <taxon>rosids</taxon>
        <taxon>malvids</taxon>
        <taxon>Malvales</taxon>
        <taxon>Malvaceae</taxon>
        <taxon>Malvoideae</taxon>
        <taxon>Gossypium</taxon>
    </lineage>
</organism>
<gene>
    <name evidence="1" type="ORF">F383_26511</name>
</gene>